<dbReference type="AlphaFoldDB" id="A0A1L9TG05"/>
<dbReference type="EMBL" id="KV878587">
    <property type="protein sequence ID" value="OJJ58367.1"/>
    <property type="molecule type" value="Genomic_DNA"/>
</dbReference>
<dbReference type="STRING" id="1036612.A0A1L9TG05"/>
<accession>A0A1L9TG05</accession>
<sequence>MSVVSGALEVTQSHTHYPRDSSDAVAVLDILQRWLPAELGLAILHHAGYWLRSRVARQESLRFSQSACRDGTPYLLSEPIQGKRFPVQQIVIDIWSHDQGWSSYPEDHGTYRGSWTWFDLGIQRPQGREDIAAGLPGLVKNVHASSETRHHQVVYRRDEQPWMGYLQAEDRISIIPQARFPGWVNYTEGASIEIYTDLF</sequence>
<organism evidence="1 2">
    <name type="scientific">Aspergillus sydowii CBS 593.65</name>
    <dbReference type="NCBI Taxonomy" id="1036612"/>
    <lineage>
        <taxon>Eukaryota</taxon>
        <taxon>Fungi</taxon>
        <taxon>Dikarya</taxon>
        <taxon>Ascomycota</taxon>
        <taxon>Pezizomycotina</taxon>
        <taxon>Eurotiomycetes</taxon>
        <taxon>Eurotiomycetidae</taxon>
        <taxon>Eurotiales</taxon>
        <taxon>Aspergillaceae</taxon>
        <taxon>Aspergillus</taxon>
        <taxon>Aspergillus subgen. Nidulantes</taxon>
    </lineage>
</organism>
<reference evidence="2" key="1">
    <citation type="journal article" date="2017" name="Genome Biol.">
        <title>Comparative genomics reveals high biological diversity and specific adaptations in the industrially and medically important fungal genus Aspergillus.</title>
        <authorList>
            <person name="de Vries R.P."/>
            <person name="Riley R."/>
            <person name="Wiebenga A."/>
            <person name="Aguilar-Osorio G."/>
            <person name="Amillis S."/>
            <person name="Uchima C.A."/>
            <person name="Anderluh G."/>
            <person name="Asadollahi M."/>
            <person name="Askin M."/>
            <person name="Barry K."/>
            <person name="Battaglia E."/>
            <person name="Bayram O."/>
            <person name="Benocci T."/>
            <person name="Braus-Stromeyer S.A."/>
            <person name="Caldana C."/>
            <person name="Canovas D."/>
            <person name="Cerqueira G.C."/>
            <person name="Chen F."/>
            <person name="Chen W."/>
            <person name="Choi C."/>
            <person name="Clum A."/>
            <person name="Dos Santos R.A."/>
            <person name="Damasio A.R."/>
            <person name="Diallinas G."/>
            <person name="Emri T."/>
            <person name="Fekete E."/>
            <person name="Flipphi M."/>
            <person name="Freyberg S."/>
            <person name="Gallo A."/>
            <person name="Gournas C."/>
            <person name="Habgood R."/>
            <person name="Hainaut M."/>
            <person name="Harispe M.L."/>
            <person name="Henrissat B."/>
            <person name="Hilden K.S."/>
            <person name="Hope R."/>
            <person name="Hossain A."/>
            <person name="Karabika E."/>
            <person name="Karaffa L."/>
            <person name="Karanyi Z."/>
            <person name="Krasevec N."/>
            <person name="Kuo A."/>
            <person name="Kusch H."/>
            <person name="LaButti K."/>
            <person name="Lagendijk E.L."/>
            <person name="Lapidus A."/>
            <person name="Levasseur A."/>
            <person name="Lindquist E."/>
            <person name="Lipzen A."/>
            <person name="Logrieco A.F."/>
            <person name="MacCabe A."/>
            <person name="Maekelae M.R."/>
            <person name="Malavazi I."/>
            <person name="Melin P."/>
            <person name="Meyer V."/>
            <person name="Mielnichuk N."/>
            <person name="Miskei M."/>
            <person name="Molnar A.P."/>
            <person name="Mule G."/>
            <person name="Ngan C.Y."/>
            <person name="Orejas M."/>
            <person name="Orosz E."/>
            <person name="Ouedraogo J.P."/>
            <person name="Overkamp K.M."/>
            <person name="Park H.-S."/>
            <person name="Perrone G."/>
            <person name="Piumi F."/>
            <person name="Punt P.J."/>
            <person name="Ram A.F."/>
            <person name="Ramon A."/>
            <person name="Rauscher S."/>
            <person name="Record E."/>
            <person name="Riano-Pachon D.M."/>
            <person name="Robert V."/>
            <person name="Roehrig J."/>
            <person name="Ruller R."/>
            <person name="Salamov A."/>
            <person name="Salih N.S."/>
            <person name="Samson R.A."/>
            <person name="Sandor E."/>
            <person name="Sanguinetti M."/>
            <person name="Schuetze T."/>
            <person name="Sepcic K."/>
            <person name="Shelest E."/>
            <person name="Sherlock G."/>
            <person name="Sophianopoulou V."/>
            <person name="Squina F.M."/>
            <person name="Sun H."/>
            <person name="Susca A."/>
            <person name="Todd R.B."/>
            <person name="Tsang A."/>
            <person name="Unkles S.E."/>
            <person name="van de Wiele N."/>
            <person name="van Rossen-Uffink D."/>
            <person name="Oliveira J.V."/>
            <person name="Vesth T.C."/>
            <person name="Visser J."/>
            <person name="Yu J.-H."/>
            <person name="Zhou M."/>
            <person name="Andersen M.R."/>
            <person name="Archer D.B."/>
            <person name="Baker S.E."/>
            <person name="Benoit I."/>
            <person name="Brakhage A.A."/>
            <person name="Braus G.H."/>
            <person name="Fischer R."/>
            <person name="Frisvad J.C."/>
            <person name="Goldman G.H."/>
            <person name="Houbraken J."/>
            <person name="Oakley B."/>
            <person name="Pocsi I."/>
            <person name="Scazzocchio C."/>
            <person name="Seiboth B."/>
            <person name="vanKuyk P.A."/>
            <person name="Wortman J."/>
            <person name="Dyer P.S."/>
            <person name="Grigoriev I.V."/>
        </authorList>
    </citation>
    <scope>NUCLEOTIDE SEQUENCE [LARGE SCALE GENOMIC DNA]</scope>
    <source>
        <strain evidence="2">CBS 593.65</strain>
    </source>
</reference>
<dbReference type="RefSeq" id="XP_040702173.1">
    <property type="nucleotide sequence ID" value="XM_040847212.1"/>
</dbReference>
<proteinExistence type="predicted"/>
<gene>
    <name evidence="1" type="ORF">ASPSYDRAFT_46388</name>
</gene>
<keyword evidence="2" id="KW-1185">Reference proteome</keyword>
<dbReference type="Proteomes" id="UP000184356">
    <property type="component" value="Unassembled WGS sequence"/>
</dbReference>
<evidence type="ECO:0000313" key="1">
    <source>
        <dbReference type="EMBL" id="OJJ58367.1"/>
    </source>
</evidence>
<name>A0A1L9TG05_9EURO</name>
<dbReference type="VEuPathDB" id="FungiDB:ASPSYDRAFT_46388"/>
<protein>
    <submittedName>
        <fullName evidence="1">Uncharacterized protein</fullName>
    </submittedName>
</protein>
<dbReference type="GeneID" id="63763285"/>
<dbReference type="OrthoDB" id="195446at2759"/>
<evidence type="ECO:0000313" key="2">
    <source>
        <dbReference type="Proteomes" id="UP000184356"/>
    </source>
</evidence>